<reference evidence="7" key="1">
    <citation type="journal article" date="2021" name="PeerJ">
        <title>Extensive microbial diversity within the chicken gut microbiome revealed by metagenomics and culture.</title>
        <authorList>
            <person name="Gilroy R."/>
            <person name="Ravi A."/>
            <person name="Getino M."/>
            <person name="Pursley I."/>
            <person name="Horton D.L."/>
            <person name="Alikhan N.F."/>
            <person name="Baker D."/>
            <person name="Gharbi K."/>
            <person name="Hall N."/>
            <person name="Watson M."/>
            <person name="Adriaenssens E.M."/>
            <person name="Foster-Nyarko E."/>
            <person name="Jarju S."/>
            <person name="Secka A."/>
            <person name="Antonio M."/>
            <person name="Oren A."/>
            <person name="Chaudhuri R.R."/>
            <person name="La Ragione R."/>
            <person name="Hildebrand F."/>
            <person name="Pallen M.J."/>
        </authorList>
    </citation>
    <scope>NUCLEOTIDE SEQUENCE</scope>
    <source>
        <strain evidence="7">ChiW7-2402</strain>
    </source>
</reference>
<dbReference type="Proteomes" id="UP000824102">
    <property type="component" value="Unassembled WGS sequence"/>
</dbReference>
<organism evidence="7 8">
    <name type="scientific">Candidatus Gallimonas intestinavium</name>
    <dbReference type="NCBI Taxonomy" id="2838603"/>
    <lineage>
        <taxon>Bacteria</taxon>
        <taxon>Bacillati</taxon>
        <taxon>Bacillota</taxon>
        <taxon>Clostridia</taxon>
        <taxon>Candidatus Gallimonas</taxon>
    </lineage>
</organism>
<gene>
    <name evidence="7" type="ORF">H9964_01745</name>
</gene>
<evidence type="ECO:0000259" key="5">
    <source>
        <dbReference type="Pfam" id="PF01488"/>
    </source>
</evidence>
<accession>A0A9D2G3B1</accession>
<dbReference type="AlphaFoldDB" id="A0A9D2G3B1"/>
<evidence type="ECO:0000259" key="6">
    <source>
        <dbReference type="Pfam" id="PF08501"/>
    </source>
</evidence>
<protein>
    <recommendedName>
        <fullName evidence="2">shikimate dehydrogenase (NADP(+))</fullName>
        <ecNumber evidence="2">1.1.1.25</ecNumber>
    </recommendedName>
</protein>
<dbReference type="Gene3D" id="3.40.50.10860">
    <property type="entry name" value="Leucine Dehydrogenase, chain A, domain 1"/>
    <property type="match status" value="1"/>
</dbReference>
<dbReference type="GO" id="GO:0019632">
    <property type="term" value="P:shikimate metabolic process"/>
    <property type="evidence" value="ECO:0007669"/>
    <property type="project" value="TreeGrafter"/>
</dbReference>
<dbReference type="Gene3D" id="3.40.50.720">
    <property type="entry name" value="NAD(P)-binding Rossmann-like Domain"/>
    <property type="match status" value="1"/>
</dbReference>
<dbReference type="GO" id="GO:0004764">
    <property type="term" value="F:shikimate 3-dehydrogenase (NADP+) activity"/>
    <property type="evidence" value="ECO:0007669"/>
    <property type="project" value="UniProtKB-EC"/>
</dbReference>
<dbReference type="GO" id="GO:0050661">
    <property type="term" value="F:NADP binding"/>
    <property type="evidence" value="ECO:0007669"/>
    <property type="project" value="TreeGrafter"/>
</dbReference>
<dbReference type="EMBL" id="DXBB01000034">
    <property type="protein sequence ID" value="HIZ72284.1"/>
    <property type="molecule type" value="Genomic_DNA"/>
</dbReference>
<comment type="caution">
    <text evidence="7">The sequence shown here is derived from an EMBL/GenBank/DDBJ whole genome shotgun (WGS) entry which is preliminary data.</text>
</comment>
<evidence type="ECO:0000313" key="7">
    <source>
        <dbReference type="EMBL" id="HIZ72284.1"/>
    </source>
</evidence>
<dbReference type="InterPro" id="IPR022893">
    <property type="entry name" value="Shikimate_DH_fam"/>
</dbReference>
<comment type="pathway">
    <text evidence="1">Metabolic intermediate biosynthesis; chorismate biosynthesis; chorismate from D-erythrose 4-phosphate and phosphoenolpyruvate: step 4/7.</text>
</comment>
<feature type="domain" description="Quinate/shikimate 5-dehydrogenase/glutamyl-tRNA reductase" evidence="5">
    <location>
        <begin position="112"/>
        <end position="180"/>
    </location>
</feature>
<evidence type="ECO:0000256" key="1">
    <source>
        <dbReference type="ARBA" id="ARBA00004871"/>
    </source>
</evidence>
<dbReference type="GO" id="GO:0009073">
    <property type="term" value="P:aromatic amino acid family biosynthetic process"/>
    <property type="evidence" value="ECO:0007669"/>
    <property type="project" value="UniProtKB-KW"/>
</dbReference>
<proteinExistence type="predicted"/>
<dbReference type="Pfam" id="PF01488">
    <property type="entry name" value="Shikimate_DH"/>
    <property type="match status" value="1"/>
</dbReference>
<dbReference type="GO" id="GO:0009423">
    <property type="term" value="P:chorismate biosynthetic process"/>
    <property type="evidence" value="ECO:0007669"/>
    <property type="project" value="TreeGrafter"/>
</dbReference>
<feature type="domain" description="Shikimate dehydrogenase substrate binding N-terminal" evidence="6">
    <location>
        <begin position="6"/>
        <end position="87"/>
    </location>
</feature>
<dbReference type="GO" id="GO:0005829">
    <property type="term" value="C:cytosol"/>
    <property type="evidence" value="ECO:0007669"/>
    <property type="project" value="TreeGrafter"/>
</dbReference>
<dbReference type="InterPro" id="IPR046346">
    <property type="entry name" value="Aminoacid_DH-like_N_sf"/>
</dbReference>
<comment type="catalytic activity">
    <reaction evidence="4">
        <text>shikimate + NADP(+) = 3-dehydroshikimate + NADPH + H(+)</text>
        <dbReference type="Rhea" id="RHEA:17737"/>
        <dbReference type="ChEBI" id="CHEBI:15378"/>
        <dbReference type="ChEBI" id="CHEBI:16630"/>
        <dbReference type="ChEBI" id="CHEBI:36208"/>
        <dbReference type="ChEBI" id="CHEBI:57783"/>
        <dbReference type="ChEBI" id="CHEBI:58349"/>
        <dbReference type="EC" id="1.1.1.25"/>
    </reaction>
</comment>
<keyword evidence="3" id="KW-0028">Amino-acid biosynthesis</keyword>
<dbReference type="SUPFAM" id="SSF53223">
    <property type="entry name" value="Aminoacid dehydrogenase-like, N-terminal domain"/>
    <property type="match status" value="1"/>
</dbReference>
<sequence>MLKLAVIGKDVSESLSPAMHTFILREMGEACTYDCVSIPPEQFGERAEALFERYDAFNVTIPFKTDIMPYLKELKGDAGTFGAVNTVVSASRAGYNTDGIGFLLMLGNAGVEVKGKDVLVLGAGGAGRSCIKKLAEAGANVFAYERSEERLEEVFKEFGCFAPLSEVEVRRYDVIVNCTGIGMHRTVGMTPSVRTKAGEVPVGEELLSLCETAVDLIYVPKESEFLRIARGVGKRTVNGSAMLFYQAYFADCIYLGRTPDAAEAGRLFEAYQRKGGDKA</sequence>
<name>A0A9D2G3B1_9FIRM</name>
<dbReference type="CDD" id="cd01065">
    <property type="entry name" value="NAD_bind_Shikimate_DH"/>
    <property type="match status" value="1"/>
</dbReference>
<dbReference type="PANTHER" id="PTHR21089">
    <property type="entry name" value="SHIKIMATE DEHYDROGENASE"/>
    <property type="match status" value="1"/>
</dbReference>
<dbReference type="InterPro" id="IPR013708">
    <property type="entry name" value="Shikimate_DH-bd_N"/>
</dbReference>
<evidence type="ECO:0000256" key="3">
    <source>
        <dbReference type="ARBA" id="ARBA00023141"/>
    </source>
</evidence>
<dbReference type="Pfam" id="PF08501">
    <property type="entry name" value="Shikimate_dh_N"/>
    <property type="match status" value="1"/>
</dbReference>
<evidence type="ECO:0000256" key="4">
    <source>
        <dbReference type="ARBA" id="ARBA00049442"/>
    </source>
</evidence>
<dbReference type="InterPro" id="IPR036291">
    <property type="entry name" value="NAD(P)-bd_dom_sf"/>
</dbReference>
<reference evidence="7" key="2">
    <citation type="submission" date="2021-04" db="EMBL/GenBank/DDBJ databases">
        <authorList>
            <person name="Gilroy R."/>
        </authorList>
    </citation>
    <scope>NUCLEOTIDE SEQUENCE</scope>
    <source>
        <strain evidence="7">ChiW7-2402</strain>
    </source>
</reference>
<keyword evidence="3" id="KW-0057">Aromatic amino acid biosynthesis</keyword>
<evidence type="ECO:0000256" key="2">
    <source>
        <dbReference type="ARBA" id="ARBA00012962"/>
    </source>
</evidence>
<dbReference type="EC" id="1.1.1.25" evidence="2"/>
<dbReference type="SUPFAM" id="SSF51735">
    <property type="entry name" value="NAD(P)-binding Rossmann-fold domains"/>
    <property type="match status" value="1"/>
</dbReference>
<dbReference type="PANTHER" id="PTHR21089:SF1">
    <property type="entry name" value="BIFUNCTIONAL 3-DEHYDROQUINATE DEHYDRATASE_SHIKIMATE DEHYDROGENASE, CHLOROPLASTIC"/>
    <property type="match status" value="1"/>
</dbReference>
<evidence type="ECO:0000313" key="8">
    <source>
        <dbReference type="Proteomes" id="UP000824102"/>
    </source>
</evidence>
<dbReference type="InterPro" id="IPR006151">
    <property type="entry name" value="Shikm_DH/Glu-tRNA_Rdtase"/>
</dbReference>